<evidence type="ECO:0000313" key="2">
    <source>
        <dbReference type="Proteomes" id="UP000054988"/>
    </source>
</evidence>
<organism evidence="1 2">
    <name type="scientific">Moniliophthora roreri</name>
    <name type="common">Frosty pod rot fungus</name>
    <name type="synonym">Monilia roreri</name>
    <dbReference type="NCBI Taxonomy" id="221103"/>
    <lineage>
        <taxon>Eukaryota</taxon>
        <taxon>Fungi</taxon>
        <taxon>Dikarya</taxon>
        <taxon>Basidiomycota</taxon>
        <taxon>Agaricomycotina</taxon>
        <taxon>Agaricomycetes</taxon>
        <taxon>Agaricomycetidae</taxon>
        <taxon>Agaricales</taxon>
        <taxon>Marasmiineae</taxon>
        <taxon>Marasmiaceae</taxon>
        <taxon>Moniliophthora</taxon>
    </lineage>
</organism>
<proteinExistence type="predicted"/>
<dbReference type="AlphaFoldDB" id="A0A0W0ETQ2"/>
<gene>
    <name evidence="1" type="ORF">WG66_19944</name>
</gene>
<name>A0A0W0ETQ2_MONRR</name>
<dbReference type="EMBL" id="LATX01002547">
    <property type="protein sequence ID" value="KTB27476.1"/>
    <property type="molecule type" value="Genomic_DNA"/>
</dbReference>
<evidence type="ECO:0000313" key="1">
    <source>
        <dbReference type="EMBL" id="KTB27476.1"/>
    </source>
</evidence>
<sequence length="89" mass="9988">MSDYQIVKQERAVPLAGLEHYGNVWRKEWLFGITLQPILLTRIPNSGIYGVASRGQKTEASSSSFPRIIARDKGKSVLSFVGNSRGWHE</sequence>
<accession>A0A0W0ETQ2</accession>
<reference evidence="1 2" key="1">
    <citation type="submission" date="2015-12" db="EMBL/GenBank/DDBJ databases">
        <title>Draft genome sequence of Moniliophthora roreri, the causal agent of frosty pod rot of cacao.</title>
        <authorList>
            <person name="Aime M.C."/>
            <person name="Diaz-Valderrama J.R."/>
            <person name="Kijpornyongpan T."/>
            <person name="Phillips-Mora W."/>
        </authorList>
    </citation>
    <scope>NUCLEOTIDE SEQUENCE [LARGE SCALE GENOMIC DNA]</scope>
    <source>
        <strain evidence="1 2">MCA 2952</strain>
    </source>
</reference>
<comment type="caution">
    <text evidence="1">The sequence shown here is derived from an EMBL/GenBank/DDBJ whole genome shotgun (WGS) entry which is preliminary data.</text>
</comment>
<dbReference type="Proteomes" id="UP000054988">
    <property type="component" value="Unassembled WGS sequence"/>
</dbReference>
<protein>
    <submittedName>
        <fullName evidence="1">Uncharacterized protein</fullName>
    </submittedName>
</protein>